<dbReference type="PROSITE" id="PS50106">
    <property type="entry name" value="PDZ"/>
    <property type="match status" value="1"/>
</dbReference>
<protein>
    <submittedName>
        <fullName evidence="8">S41 family peptidase</fullName>
    </submittedName>
</protein>
<evidence type="ECO:0000313" key="8">
    <source>
        <dbReference type="EMBL" id="MCL6729910.1"/>
    </source>
</evidence>
<sequence>MNRKLLPPLALVGALALVPVTASSFAAADTTNYQELEKFMSVYERVKANYVEPVDDHTLIKGAIDGMLAALDPHSSYVEASDFDTLRTTTDGNYGGLGITVSTEDGAVKVIAPTEDTPAWRAGIKSGDFITHINGELVYGLTLDEAVEKMRGQPGTSIKLTIVRPGRNKPFDVALVRERIELRPVKWEIKDGIGIININTFSGNVADQTKSALLSIDKATGGKPLGYIVDLRSNPGGLLDQAVEISDAFLEGGEIVSQRGRDRNDIERYYARPGDMAHGLPVIVLVDAGTASASEIVAGALQDHRRAIVMGEKSFGKGSVQTVVQTGPQAALRLTTARYYTPSGRSVQAGGIDPDIVVPQLSDEDYKDRPRIREADLRRHLLAQAKVEDKLLENDDTPDPRFAMTSAELEKKGIKDFQLDYAMKTLKRLAAPPYIASAAGTKKSK</sequence>
<dbReference type="InterPro" id="IPR029045">
    <property type="entry name" value="ClpP/crotonase-like_dom_sf"/>
</dbReference>
<dbReference type="SUPFAM" id="SSF50156">
    <property type="entry name" value="PDZ domain-like"/>
    <property type="match status" value="1"/>
</dbReference>
<keyword evidence="2 5" id="KW-0645">Protease</keyword>
<dbReference type="NCBIfam" id="TIGR00225">
    <property type="entry name" value="prc"/>
    <property type="match status" value="1"/>
</dbReference>
<accession>A0ABT0S220</accession>
<evidence type="ECO:0000256" key="3">
    <source>
        <dbReference type="ARBA" id="ARBA00022801"/>
    </source>
</evidence>
<keyword evidence="6" id="KW-0732">Signal</keyword>
<comment type="similarity">
    <text evidence="1 5">Belongs to the peptidase S41A family.</text>
</comment>
<evidence type="ECO:0000259" key="7">
    <source>
        <dbReference type="PROSITE" id="PS50106"/>
    </source>
</evidence>
<dbReference type="InterPro" id="IPR001478">
    <property type="entry name" value="PDZ"/>
</dbReference>
<evidence type="ECO:0000256" key="6">
    <source>
        <dbReference type="SAM" id="SignalP"/>
    </source>
</evidence>
<dbReference type="SUPFAM" id="SSF52096">
    <property type="entry name" value="ClpP/crotonase"/>
    <property type="match status" value="1"/>
</dbReference>
<evidence type="ECO:0000256" key="1">
    <source>
        <dbReference type="ARBA" id="ARBA00009179"/>
    </source>
</evidence>
<dbReference type="Gene3D" id="2.30.42.10">
    <property type="match status" value="1"/>
</dbReference>
<gene>
    <name evidence="8" type="ORF">LZ538_07550</name>
</gene>
<dbReference type="Gene3D" id="3.90.226.10">
    <property type="entry name" value="2-enoyl-CoA Hydratase, Chain A, domain 1"/>
    <property type="match status" value="1"/>
</dbReference>
<name>A0ABT0S220_9SPHN</name>
<dbReference type="InterPro" id="IPR055210">
    <property type="entry name" value="CtpA/B_N"/>
</dbReference>
<evidence type="ECO:0000256" key="5">
    <source>
        <dbReference type="RuleBase" id="RU004404"/>
    </source>
</evidence>
<organism evidence="8 9">
    <name type="scientific">Sphingomonas hankyongi</name>
    <dbReference type="NCBI Taxonomy" id="2908209"/>
    <lineage>
        <taxon>Bacteria</taxon>
        <taxon>Pseudomonadati</taxon>
        <taxon>Pseudomonadota</taxon>
        <taxon>Alphaproteobacteria</taxon>
        <taxon>Sphingomonadales</taxon>
        <taxon>Sphingomonadaceae</taxon>
        <taxon>Sphingomonas</taxon>
    </lineage>
</organism>
<dbReference type="Gene3D" id="3.30.750.44">
    <property type="match status" value="1"/>
</dbReference>
<dbReference type="CDD" id="cd07560">
    <property type="entry name" value="Peptidase_S41_CPP"/>
    <property type="match status" value="1"/>
</dbReference>
<dbReference type="SMART" id="SM00228">
    <property type="entry name" value="PDZ"/>
    <property type="match status" value="1"/>
</dbReference>
<dbReference type="InterPro" id="IPR005151">
    <property type="entry name" value="Tail-specific_protease"/>
</dbReference>
<feature type="domain" description="PDZ" evidence="7">
    <location>
        <begin position="83"/>
        <end position="151"/>
    </location>
</feature>
<evidence type="ECO:0000313" key="9">
    <source>
        <dbReference type="Proteomes" id="UP001165342"/>
    </source>
</evidence>
<dbReference type="RefSeq" id="WP_249831597.1">
    <property type="nucleotide sequence ID" value="NZ_JAMGBE010000002.1"/>
</dbReference>
<keyword evidence="4 5" id="KW-0720">Serine protease</keyword>
<dbReference type="EMBL" id="JAMGBE010000002">
    <property type="protein sequence ID" value="MCL6729910.1"/>
    <property type="molecule type" value="Genomic_DNA"/>
</dbReference>
<dbReference type="Proteomes" id="UP001165342">
    <property type="component" value="Unassembled WGS sequence"/>
</dbReference>
<dbReference type="Pfam" id="PF17820">
    <property type="entry name" value="PDZ_6"/>
    <property type="match status" value="1"/>
</dbReference>
<evidence type="ECO:0000256" key="2">
    <source>
        <dbReference type="ARBA" id="ARBA00022670"/>
    </source>
</evidence>
<keyword evidence="9" id="KW-1185">Reference proteome</keyword>
<dbReference type="InterPro" id="IPR036034">
    <property type="entry name" value="PDZ_sf"/>
</dbReference>
<reference evidence="8" key="1">
    <citation type="submission" date="2022-05" db="EMBL/GenBank/DDBJ databases">
        <authorList>
            <person name="Jo J.-H."/>
            <person name="Im W.-T."/>
        </authorList>
    </citation>
    <scope>NUCLEOTIDE SEQUENCE</scope>
    <source>
        <strain evidence="8">SE220</strain>
    </source>
</reference>
<dbReference type="Pfam" id="PF22694">
    <property type="entry name" value="CtpB_N-like"/>
    <property type="match status" value="1"/>
</dbReference>
<dbReference type="PANTHER" id="PTHR32060">
    <property type="entry name" value="TAIL-SPECIFIC PROTEASE"/>
    <property type="match status" value="1"/>
</dbReference>
<dbReference type="PANTHER" id="PTHR32060:SF30">
    <property type="entry name" value="CARBOXY-TERMINAL PROCESSING PROTEASE CTPA"/>
    <property type="match status" value="1"/>
</dbReference>
<comment type="caution">
    <text evidence="8">The sequence shown here is derived from an EMBL/GenBank/DDBJ whole genome shotgun (WGS) entry which is preliminary data.</text>
</comment>
<dbReference type="InterPro" id="IPR041489">
    <property type="entry name" value="PDZ_6"/>
</dbReference>
<evidence type="ECO:0000256" key="4">
    <source>
        <dbReference type="ARBA" id="ARBA00022825"/>
    </source>
</evidence>
<dbReference type="SMART" id="SM00245">
    <property type="entry name" value="TSPc"/>
    <property type="match status" value="1"/>
</dbReference>
<dbReference type="CDD" id="cd06782">
    <property type="entry name" value="cpPDZ_CPP-like"/>
    <property type="match status" value="1"/>
</dbReference>
<dbReference type="InterPro" id="IPR004447">
    <property type="entry name" value="Peptidase_S41A"/>
</dbReference>
<feature type="signal peptide" evidence="6">
    <location>
        <begin position="1"/>
        <end position="26"/>
    </location>
</feature>
<dbReference type="Pfam" id="PF03572">
    <property type="entry name" value="Peptidase_S41"/>
    <property type="match status" value="1"/>
</dbReference>
<keyword evidence="3 5" id="KW-0378">Hydrolase</keyword>
<feature type="chain" id="PRO_5046036181" evidence="6">
    <location>
        <begin position="27"/>
        <end position="445"/>
    </location>
</feature>
<proteinExistence type="inferred from homology"/>